<evidence type="ECO:0000313" key="1">
    <source>
        <dbReference type="EMBL" id="CAB4002903.1"/>
    </source>
</evidence>
<sequence length="164" mass="18249">MQHHQQLELWQPQQSTKKMTLTSGLLKTTIQRRAFPVPSTSGAVTPLTLSVCIVQPPQVGVRPAHLNSAVSDLGTLVDGPPPPNLGSYPRIQKNRRFRADWNFSTSTGKNGSAFTQVGCWSKALENNRGFKAYDKCSDHLRSMTRWESYNIQKKNPGASIINML</sequence>
<dbReference type="AlphaFoldDB" id="A0A7D9E886"/>
<protein>
    <submittedName>
        <fullName evidence="1">Uncharacterized protein</fullName>
    </submittedName>
</protein>
<accession>A0A7D9E886</accession>
<comment type="caution">
    <text evidence="1">The sequence shown here is derived from an EMBL/GenBank/DDBJ whole genome shotgun (WGS) entry which is preliminary data.</text>
</comment>
<evidence type="ECO:0000313" key="2">
    <source>
        <dbReference type="Proteomes" id="UP001152795"/>
    </source>
</evidence>
<gene>
    <name evidence="1" type="ORF">PACLA_8A007663</name>
</gene>
<proteinExistence type="predicted"/>
<dbReference type="Proteomes" id="UP001152795">
    <property type="component" value="Unassembled WGS sequence"/>
</dbReference>
<reference evidence="1" key="1">
    <citation type="submission" date="2020-04" db="EMBL/GenBank/DDBJ databases">
        <authorList>
            <person name="Alioto T."/>
            <person name="Alioto T."/>
            <person name="Gomez Garrido J."/>
        </authorList>
    </citation>
    <scope>NUCLEOTIDE SEQUENCE</scope>
    <source>
        <strain evidence="1">A484AB</strain>
    </source>
</reference>
<dbReference type="EMBL" id="CACRXK020004480">
    <property type="protein sequence ID" value="CAB4002903.1"/>
    <property type="molecule type" value="Genomic_DNA"/>
</dbReference>
<name>A0A7D9E886_PARCT</name>
<keyword evidence="2" id="KW-1185">Reference proteome</keyword>
<organism evidence="1 2">
    <name type="scientific">Paramuricea clavata</name>
    <name type="common">Red gorgonian</name>
    <name type="synonym">Violescent sea-whip</name>
    <dbReference type="NCBI Taxonomy" id="317549"/>
    <lineage>
        <taxon>Eukaryota</taxon>
        <taxon>Metazoa</taxon>
        <taxon>Cnidaria</taxon>
        <taxon>Anthozoa</taxon>
        <taxon>Octocorallia</taxon>
        <taxon>Malacalcyonacea</taxon>
        <taxon>Plexauridae</taxon>
        <taxon>Paramuricea</taxon>
    </lineage>
</organism>